<feature type="chain" id="PRO_5019719565" evidence="7">
    <location>
        <begin position="20"/>
        <end position="728"/>
    </location>
</feature>
<keyword evidence="4" id="KW-0998">Cell outer membrane</keyword>
<comment type="caution">
    <text evidence="9">The sequence shown here is derived from an EMBL/GenBank/DDBJ whole genome shotgun (WGS) entry which is preliminary data.</text>
</comment>
<name>A0A495EBZ7_9FLAO</name>
<keyword evidence="3 5" id="KW-0472">Membrane</keyword>
<accession>A0A495EBZ7</accession>
<dbReference type="PANTHER" id="PTHR30329:SF21">
    <property type="entry name" value="LIPOPROTEIN YIAD-RELATED"/>
    <property type="match status" value="1"/>
</dbReference>
<evidence type="ECO:0000256" key="5">
    <source>
        <dbReference type="PROSITE-ProRule" id="PRU00473"/>
    </source>
</evidence>
<dbReference type="InterPro" id="IPR036737">
    <property type="entry name" value="OmpA-like_sf"/>
</dbReference>
<feature type="domain" description="OmpA-like" evidence="8">
    <location>
        <begin position="613"/>
        <end position="728"/>
    </location>
</feature>
<evidence type="ECO:0000256" key="7">
    <source>
        <dbReference type="SAM" id="SignalP"/>
    </source>
</evidence>
<dbReference type="Gene3D" id="4.10.1080.10">
    <property type="entry name" value="TSP type-3 repeat"/>
    <property type="match status" value="1"/>
</dbReference>
<dbReference type="InterPro" id="IPR003367">
    <property type="entry name" value="Thrombospondin_3-like_rpt"/>
</dbReference>
<evidence type="ECO:0000259" key="8">
    <source>
        <dbReference type="PROSITE" id="PS51123"/>
    </source>
</evidence>
<comment type="subcellular location">
    <subcellularLocation>
        <location evidence="1">Cell outer membrane</location>
    </subcellularLocation>
</comment>
<evidence type="ECO:0000256" key="2">
    <source>
        <dbReference type="ARBA" id="ARBA00022729"/>
    </source>
</evidence>
<organism evidence="9 10">
    <name type="scientific">Maribacter vaceletii</name>
    <dbReference type="NCBI Taxonomy" id="1206816"/>
    <lineage>
        <taxon>Bacteria</taxon>
        <taxon>Pseudomonadati</taxon>
        <taxon>Bacteroidota</taxon>
        <taxon>Flavobacteriia</taxon>
        <taxon>Flavobacteriales</taxon>
        <taxon>Flavobacteriaceae</taxon>
        <taxon>Maribacter</taxon>
    </lineage>
</organism>
<dbReference type="SUPFAM" id="SSF103647">
    <property type="entry name" value="TSP type-3 repeat"/>
    <property type="match status" value="1"/>
</dbReference>
<dbReference type="GO" id="GO:0005509">
    <property type="term" value="F:calcium ion binding"/>
    <property type="evidence" value="ECO:0007669"/>
    <property type="project" value="InterPro"/>
</dbReference>
<dbReference type="InterPro" id="IPR006664">
    <property type="entry name" value="OMP_bac"/>
</dbReference>
<evidence type="ECO:0000313" key="10">
    <source>
        <dbReference type="Proteomes" id="UP000269412"/>
    </source>
</evidence>
<keyword evidence="10" id="KW-1185">Reference proteome</keyword>
<protein>
    <submittedName>
        <fullName evidence="9">Thrombospondin type 3 repeat-containing protein</fullName>
    </submittedName>
</protein>
<dbReference type="InterPro" id="IPR043781">
    <property type="entry name" value="DUF5723"/>
</dbReference>
<dbReference type="Pfam" id="PF18990">
    <property type="entry name" value="DUF5723"/>
    <property type="match status" value="1"/>
</dbReference>
<evidence type="ECO:0000313" key="9">
    <source>
        <dbReference type="EMBL" id="RKR14073.1"/>
    </source>
</evidence>
<reference evidence="9 10" key="1">
    <citation type="submission" date="2018-10" db="EMBL/GenBank/DDBJ databases">
        <title>Genomic Encyclopedia of Archaeal and Bacterial Type Strains, Phase II (KMG-II): from individual species to whole genera.</title>
        <authorList>
            <person name="Goeker M."/>
        </authorList>
    </citation>
    <scope>NUCLEOTIDE SEQUENCE [LARGE SCALE GENOMIC DNA]</scope>
    <source>
        <strain evidence="9 10">DSM 25230</strain>
    </source>
</reference>
<dbReference type="OrthoDB" id="9805336at2"/>
<dbReference type="InterPro" id="IPR028974">
    <property type="entry name" value="TSP_type-3_rpt"/>
</dbReference>
<dbReference type="PRINTS" id="PR01021">
    <property type="entry name" value="OMPADOMAIN"/>
</dbReference>
<proteinExistence type="predicted"/>
<evidence type="ECO:0000256" key="1">
    <source>
        <dbReference type="ARBA" id="ARBA00004442"/>
    </source>
</evidence>
<dbReference type="Gene3D" id="3.30.1330.60">
    <property type="entry name" value="OmpA-like domain"/>
    <property type="match status" value="1"/>
</dbReference>
<dbReference type="RefSeq" id="WP_121062975.1">
    <property type="nucleotide sequence ID" value="NZ_RBIQ01000007.1"/>
</dbReference>
<dbReference type="InterPro" id="IPR006665">
    <property type="entry name" value="OmpA-like"/>
</dbReference>
<dbReference type="SUPFAM" id="SSF103088">
    <property type="entry name" value="OmpA-like"/>
    <property type="match status" value="1"/>
</dbReference>
<dbReference type="Pfam" id="PF02412">
    <property type="entry name" value="TSP_3"/>
    <property type="match status" value="3"/>
</dbReference>
<feature type="compositionally biased region" description="Basic and acidic residues" evidence="6">
    <location>
        <begin position="580"/>
        <end position="593"/>
    </location>
</feature>
<dbReference type="Pfam" id="PF00691">
    <property type="entry name" value="OmpA"/>
    <property type="match status" value="1"/>
</dbReference>
<dbReference type="Proteomes" id="UP000269412">
    <property type="component" value="Unassembled WGS sequence"/>
</dbReference>
<evidence type="ECO:0000256" key="3">
    <source>
        <dbReference type="ARBA" id="ARBA00023136"/>
    </source>
</evidence>
<feature type="region of interest" description="Disordered" evidence="6">
    <location>
        <begin position="462"/>
        <end position="494"/>
    </location>
</feature>
<evidence type="ECO:0000256" key="6">
    <source>
        <dbReference type="SAM" id="MobiDB-lite"/>
    </source>
</evidence>
<evidence type="ECO:0000256" key="4">
    <source>
        <dbReference type="ARBA" id="ARBA00023237"/>
    </source>
</evidence>
<sequence length="728" mass="80088">MKKLFFLLCIILSAHFTNAQSYIGFLTDNYSGVHGVISNPANITDSRFKTDVNLVGASVLFANDYYGIKLSDVTSGDFDFEEDATKNPSNSNNIFGNVDVLGPAFMFNLDKKSSIAVFSRMRVNYNINEINGETYESISNDFDETEDFNVNEEDYYLTGNAWAEIGITYARTIYNKEQHFLKGGVSLKYLQGLGNAYTSGKDVTIDYDADGSNLGGGVTTGSITTTGEVNYGHSDNIDGNFEDFDLEIIDGAKGFGLDLGFVYEYRPDFASYNSTDSDGNIYGRKDKNKYKFKFGLSITDIGSIKYKNGTANTYDINGTINEDDFENEENFEDVLNNLYREINSGLSTKAMLPTALHLNADWNMLKKFYLNLNTDLSLSSNSKENTNRIANIVSLTPRFESKGFSFYMPLSLIQGSGFQWGAGFRAGPLYIGSGSILSLLTSNDSKAADVYLGLKIPITQKSPKDKDGDGVTNKQDKCPKVAGPIENSGCPWEDTDRDTVLDKDDQCPEEAGPVENSGCPWKDTDGDTVLDKDDQCPEEAGLPENSGCLYKDTDGDTIYDEEDKCPEEAGPTENNGCPWKDTDGDTILDKDDQCPNTAGTAANNGCPEVTETVQKTLNNYAKTILFNTGKTSIKVESTTALIEIIQILKEYPNAKFSVEGHTDSIGSAVNNQKLSENRANSVKDFLIEKGIDSSRLSAVGYGETKPIATNMYKDGREQNRRVEINLVK</sequence>
<dbReference type="GO" id="GO:0009279">
    <property type="term" value="C:cell outer membrane"/>
    <property type="evidence" value="ECO:0007669"/>
    <property type="project" value="UniProtKB-SubCell"/>
</dbReference>
<dbReference type="PANTHER" id="PTHR30329">
    <property type="entry name" value="STATOR ELEMENT OF FLAGELLAR MOTOR COMPLEX"/>
    <property type="match status" value="1"/>
</dbReference>
<dbReference type="CDD" id="cd07185">
    <property type="entry name" value="OmpA_C-like"/>
    <property type="match status" value="1"/>
</dbReference>
<dbReference type="InterPro" id="IPR050330">
    <property type="entry name" value="Bact_OuterMem_StrucFunc"/>
</dbReference>
<keyword evidence="2 7" id="KW-0732">Signal</keyword>
<feature type="region of interest" description="Disordered" evidence="6">
    <location>
        <begin position="566"/>
        <end position="596"/>
    </location>
</feature>
<dbReference type="EMBL" id="RBIQ01000007">
    <property type="protein sequence ID" value="RKR14073.1"/>
    <property type="molecule type" value="Genomic_DNA"/>
</dbReference>
<dbReference type="AlphaFoldDB" id="A0A495EBZ7"/>
<feature type="signal peptide" evidence="7">
    <location>
        <begin position="1"/>
        <end position="19"/>
    </location>
</feature>
<feature type="compositionally biased region" description="Basic and acidic residues" evidence="6">
    <location>
        <begin position="462"/>
        <end position="479"/>
    </location>
</feature>
<gene>
    <name evidence="9" type="ORF">CLV91_0142</name>
</gene>
<dbReference type="PROSITE" id="PS51123">
    <property type="entry name" value="OMPA_2"/>
    <property type="match status" value="1"/>
</dbReference>
<dbReference type="GO" id="GO:0007155">
    <property type="term" value="P:cell adhesion"/>
    <property type="evidence" value="ECO:0007669"/>
    <property type="project" value="InterPro"/>
</dbReference>